<evidence type="ECO:0000256" key="1">
    <source>
        <dbReference type="SAM" id="MobiDB-lite"/>
    </source>
</evidence>
<name>A0A0S4J1D1_BODSA</name>
<evidence type="ECO:0000313" key="2">
    <source>
        <dbReference type="EMBL" id="CUG08774.1"/>
    </source>
</evidence>
<protein>
    <submittedName>
        <fullName evidence="2">Uncharacterized protein</fullName>
    </submittedName>
</protein>
<evidence type="ECO:0000313" key="3">
    <source>
        <dbReference type="Proteomes" id="UP000051952"/>
    </source>
</evidence>
<proteinExistence type="predicted"/>
<gene>
    <name evidence="2" type="ORF">BSAL_74155</name>
</gene>
<reference evidence="3" key="1">
    <citation type="submission" date="2015-09" db="EMBL/GenBank/DDBJ databases">
        <authorList>
            <consortium name="Pathogen Informatics"/>
        </authorList>
    </citation>
    <scope>NUCLEOTIDE SEQUENCE [LARGE SCALE GENOMIC DNA]</scope>
    <source>
        <strain evidence="3">Lake Konstanz</strain>
    </source>
</reference>
<sequence>MPAADALHDEASAALSTYLDELFEGVFHENIATAGKTLTFLSIATYGYSRLSKSIIGQSDLSYSLSAHLRLAYERAVVFTNTDFSPKLASVLEAGRPPAKSDGLAGGTLGLSTSSQPISGRSTPVSPPDCEASSTRSSSSCGGLLPLDAIKDSLQRGQLTKEQMSLAYFLVVAYLRVQFITACTIRNALLVMIHVEDHEASKRAKAQSSDETSRWSSLKRFLKNRQAGKSNSEQLMEIMMSQALGAFGGGSSFASSSPFANDGPEGLCSPAALVDVILESVETVTHAALRVVDATLSQMDPIDKGECDEDDMMILLDVLCNTFQAPEPWTVFLGVKSAMVDKIAAAILRDADEAMTS</sequence>
<dbReference type="AlphaFoldDB" id="A0A0S4J1D1"/>
<accession>A0A0S4J1D1</accession>
<feature type="non-terminal residue" evidence="2">
    <location>
        <position position="357"/>
    </location>
</feature>
<dbReference type="VEuPathDB" id="TriTrypDB:BSAL_74155"/>
<dbReference type="Proteomes" id="UP000051952">
    <property type="component" value="Unassembled WGS sequence"/>
</dbReference>
<dbReference type="EMBL" id="CYKH01000640">
    <property type="protein sequence ID" value="CUG08774.1"/>
    <property type="molecule type" value="Genomic_DNA"/>
</dbReference>
<feature type="region of interest" description="Disordered" evidence="1">
    <location>
        <begin position="113"/>
        <end position="140"/>
    </location>
</feature>
<keyword evidence="3" id="KW-1185">Reference proteome</keyword>
<organism evidence="2 3">
    <name type="scientific">Bodo saltans</name>
    <name type="common">Flagellated protozoan</name>
    <dbReference type="NCBI Taxonomy" id="75058"/>
    <lineage>
        <taxon>Eukaryota</taxon>
        <taxon>Discoba</taxon>
        <taxon>Euglenozoa</taxon>
        <taxon>Kinetoplastea</taxon>
        <taxon>Metakinetoplastina</taxon>
        <taxon>Eubodonida</taxon>
        <taxon>Bodonidae</taxon>
        <taxon>Bodo</taxon>
    </lineage>
</organism>